<evidence type="ECO:0000259" key="15">
    <source>
        <dbReference type="PROSITE" id="PS50110"/>
    </source>
</evidence>
<evidence type="ECO:0000256" key="9">
    <source>
        <dbReference type="ARBA" id="ARBA00023012"/>
    </source>
</evidence>
<evidence type="ECO:0000313" key="17">
    <source>
        <dbReference type="EMBL" id="ACL96790.1"/>
    </source>
</evidence>
<dbReference type="RefSeq" id="YP_002518698.1">
    <property type="nucleotide sequence ID" value="NC_011916.1"/>
</dbReference>
<keyword evidence="13" id="KW-0472">Membrane</keyword>
<dbReference type="PANTHER" id="PTHR45339">
    <property type="entry name" value="HYBRID SIGNAL TRANSDUCTION HISTIDINE KINASE J"/>
    <property type="match status" value="1"/>
</dbReference>
<keyword evidence="18" id="KW-1185">Reference proteome</keyword>
<evidence type="ECO:0000256" key="12">
    <source>
        <dbReference type="PROSITE-ProRule" id="PRU00169"/>
    </source>
</evidence>
<dbReference type="SUPFAM" id="SSF52172">
    <property type="entry name" value="CheY-like"/>
    <property type="match status" value="1"/>
</dbReference>
<evidence type="ECO:0000259" key="14">
    <source>
        <dbReference type="PROSITE" id="PS50109"/>
    </source>
</evidence>
<keyword evidence="5 17" id="KW-0808">Transferase</keyword>
<protein>
    <recommendedName>
        <fullName evidence="11">Sensory/regulatory protein RpfC</fullName>
        <ecNumber evidence="3">2.7.13.3</ecNumber>
    </recommendedName>
</protein>
<dbReference type="SUPFAM" id="SSF47384">
    <property type="entry name" value="Homodimeric domain of signal transducing histidine kinase"/>
    <property type="match status" value="1"/>
</dbReference>
<dbReference type="OrthoDB" id="9801651at2"/>
<dbReference type="GO" id="GO:0000155">
    <property type="term" value="F:phosphorelay sensor kinase activity"/>
    <property type="evidence" value="ECO:0007669"/>
    <property type="project" value="InterPro"/>
</dbReference>
<evidence type="ECO:0000256" key="5">
    <source>
        <dbReference type="ARBA" id="ARBA00022679"/>
    </source>
</evidence>
<dbReference type="CDD" id="cd17546">
    <property type="entry name" value="REC_hyHK_CKI1_RcsC-like"/>
    <property type="match status" value="1"/>
</dbReference>
<keyword evidence="6" id="KW-0547">Nucleotide-binding</keyword>
<dbReference type="GeneID" id="7330350"/>
<dbReference type="InterPro" id="IPR036097">
    <property type="entry name" value="HisK_dim/P_sf"/>
</dbReference>
<dbReference type="InterPro" id="IPR003660">
    <property type="entry name" value="HAMP_dom"/>
</dbReference>
<dbReference type="InterPro" id="IPR036890">
    <property type="entry name" value="HATPase_C_sf"/>
</dbReference>
<feature type="domain" description="HAMP" evidence="16">
    <location>
        <begin position="201"/>
        <end position="254"/>
    </location>
</feature>
<dbReference type="GO" id="GO:0005524">
    <property type="term" value="F:ATP binding"/>
    <property type="evidence" value="ECO:0007669"/>
    <property type="project" value="UniProtKB-KW"/>
</dbReference>
<dbReference type="PROSITE" id="PS50110">
    <property type="entry name" value="RESPONSE_REGULATORY"/>
    <property type="match status" value="1"/>
</dbReference>
<sequence>MFCRATLLSDGSEALGTFRHTLAKSEVLGAMSENRNHNVSSHAPLQARIAGVALATTVLALVAACLCFMLQQWSVARQEARANHEVLVQMAAAGAAAPLADHNMVGVYRALEAVAKAPGVAGVRIIDAKGRAVAQLGEANPSNADTLQRPIKLSSQTVGTLVLVAKRPGLAQTLARDLALTGALFFGAAGMAILLANSLARRLAQPMERLSEAMHETAVGGRFKALEETADDDVFRSLIASFNHLVARLECNDQDLRGAMAELVKARDDANAANVLKSHFLANMSHEIRTPLNGVLAMADVMAMDQLSDIQRERLAVIRESGAVLLGVLNDVLDLSKIEAGRLEIQDRPFDIAQLAQSIRETFVPQARAKGLAFEVGVAPEAQGLWRGDADRLRQILGNLISNALKFTLDGAVAVRFASAEDGSGLRIDVADTGIGISPEILPRLFDKFVQADSTTTRRFGGSGLGLAICRELAAMMNGSIKVQSREGRGSTFTVLVGLPREETLTDVHYIDDGDPIMAPPAAEPPRLRVLAADDNPTNQKVVAAVLAPLNADVTLVDDGAACVEAWKTGDFDVVLMDIHMPVMDGLEAARSIRATEQAEMRRRTPIIAVTANALTHQIEEYLSVGMDGHVAKPIEVSKLYDAIEAAMAGTRLSRAA</sequence>
<dbReference type="Gene3D" id="6.10.340.10">
    <property type="match status" value="1"/>
</dbReference>
<evidence type="ECO:0000259" key="16">
    <source>
        <dbReference type="PROSITE" id="PS50885"/>
    </source>
</evidence>
<dbReference type="SMART" id="SM00448">
    <property type="entry name" value="REC"/>
    <property type="match status" value="1"/>
</dbReference>
<dbReference type="FunFam" id="3.30.565.10:FF:000010">
    <property type="entry name" value="Sensor histidine kinase RcsC"/>
    <property type="match status" value="1"/>
</dbReference>
<dbReference type="Pfam" id="PF00072">
    <property type="entry name" value="Response_reg"/>
    <property type="match status" value="1"/>
</dbReference>
<evidence type="ECO:0000256" key="8">
    <source>
        <dbReference type="ARBA" id="ARBA00022840"/>
    </source>
</evidence>
<dbReference type="Gene3D" id="3.40.50.2300">
    <property type="match status" value="1"/>
</dbReference>
<dbReference type="GO" id="GO:0016020">
    <property type="term" value="C:membrane"/>
    <property type="evidence" value="ECO:0007669"/>
    <property type="project" value="UniProtKB-SubCell"/>
</dbReference>
<evidence type="ECO:0000256" key="4">
    <source>
        <dbReference type="ARBA" id="ARBA00022553"/>
    </source>
</evidence>
<feature type="domain" description="Response regulatory" evidence="15">
    <location>
        <begin position="529"/>
        <end position="648"/>
    </location>
</feature>
<keyword evidence="13" id="KW-1133">Transmembrane helix</keyword>
<dbReference type="PANTHER" id="PTHR45339:SF1">
    <property type="entry name" value="HYBRID SIGNAL TRANSDUCTION HISTIDINE KINASE J"/>
    <property type="match status" value="1"/>
</dbReference>
<evidence type="ECO:0000256" key="11">
    <source>
        <dbReference type="ARBA" id="ARBA00068150"/>
    </source>
</evidence>
<evidence type="ECO:0000256" key="1">
    <source>
        <dbReference type="ARBA" id="ARBA00000085"/>
    </source>
</evidence>
<keyword evidence="9" id="KW-0902">Two-component regulatory system</keyword>
<dbReference type="Pfam" id="PF02518">
    <property type="entry name" value="HATPase_c"/>
    <property type="match status" value="1"/>
</dbReference>
<dbReference type="SMR" id="A0A0H3CC19"/>
<dbReference type="PATRIC" id="fig|565050.3.peg.3242"/>
<reference evidence="17 18" key="1">
    <citation type="journal article" date="2010" name="J. Bacteriol.">
        <title>The genetic basis of laboratory adaptation in Caulobacter crescentus.</title>
        <authorList>
            <person name="Marks M.E."/>
            <person name="Castro-Rojas C.M."/>
            <person name="Teiling C."/>
            <person name="Du L."/>
            <person name="Kapatral V."/>
            <person name="Walunas T.L."/>
            <person name="Crosson S."/>
        </authorList>
    </citation>
    <scope>NUCLEOTIDE SEQUENCE [LARGE SCALE GENOMIC DNA]</scope>
    <source>
        <strain evidence="18">NA1000 / CB15N</strain>
    </source>
</reference>
<dbReference type="KEGG" id="ccs:CCNA_03326"/>
<organism evidence="17 18">
    <name type="scientific">Caulobacter vibrioides (strain NA1000 / CB15N)</name>
    <name type="common">Caulobacter crescentus</name>
    <dbReference type="NCBI Taxonomy" id="565050"/>
    <lineage>
        <taxon>Bacteria</taxon>
        <taxon>Pseudomonadati</taxon>
        <taxon>Pseudomonadota</taxon>
        <taxon>Alphaproteobacteria</taxon>
        <taxon>Caulobacterales</taxon>
        <taxon>Caulobacteraceae</taxon>
        <taxon>Caulobacter</taxon>
    </lineage>
</organism>
<dbReference type="PROSITE" id="PS50109">
    <property type="entry name" value="HIS_KIN"/>
    <property type="match status" value="1"/>
</dbReference>
<evidence type="ECO:0000256" key="6">
    <source>
        <dbReference type="ARBA" id="ARBA00022741"/>
    </source>
</evidence>
<comment type="catalytic activity">
    <reaction evidence="1">
        <text>ATP + protein L-histidine = ADP + protein N-phospho-L-histidine.</text>
        <dbReference type="EC" id="2.7.13.3"/>
    </reaction>
</comment>
<dbReference type="Pfam" id="PF00512">
    <property type="entry name" value="HisKA"/>
    <property type="match status" value="1"/>
</dbReference>
<evidence type="ECO:0000313" key="18">
    <source>
        <dbReference type="Proteomes" id="UP000001364"/>
    </source>
</evidence>
<dbReference type="FunFam" id="1.10.287.130:FF:000002">
    <property type="entry name" value="Two-component osmosensing histidine kinase"/>
    <property type="match status" value="1"/>
</dbReference>
<dbReference type="Proteomes" id="UP000001364">
    <property type="component" value="Chromosome"/>
</dbReference>
<feature type="transmembrane region" description="Helical" evidence="13">
    <location>
        <begin position="49"/>
        <end position="70"/>
    </location>
</feature>
<evidence type="ECO:0000256" key="7">
    <source>
        <dbReference type="ARBA" id="ARBA00022777"/>
    </source>
</evidence>
<dbReference type="SUPFAM" id="SSF55874">
    <property type="entry name" value="ATPase domain of HSP90 chaperone/DNA topoisomerase II/histidine kinase"/>
    <property type="match status" value="1"/>
</dbReference>
<dbReference type="EC" id="2.7.13.3" evidence="3"/>
<dbReference type="Gene3D" id="3.30.565.10">
    <property type="entry name" value="Histidine kinase-like ATPase, C-terminal domain"/>
    <property type="match status" value="1"/>
</dbReference>
<dbReference type="PhylomeDB" id="A0A0H3CC19"/>
<evidence type="ECO:0000256" key="3">
    <source>
        <dbReference type="ARBA" id="ARBA00012438"/>
    </source>
</evidence>
<gene>
    <name evidence="17" type="ordered locus">CCNA_03326</name>
</gene>
<keyword evidence="4 12" id="KW-0597">Phosphoprotein</keyword>
<keyword evidence="8" id="KW-0067">ATP-binding</keyword>
<dbReference type="InterPro" id="IPR004358">
    <property type="entry name" value="Sig_transdc_His_kin-like_C"/>
</dbReference>
<comment type="subcellular location">
    <subcellularLocation>
        <location evidence="2">Membrane</location>
    </subcellularLocation>
</comment>
<dbReference type="HOGENOM" id="CLU_000445_104_15_5"/>
<proteinExistence type="predicted"/>
<comment type="subunit">
    <text evidence="10">At low DSF concentrations, interacts with RpfF.</text>
</comment>
<dbReference type="InterPro" id="IPR001789">
    <property type="entry name" value="Sig_transdc_resp-reg_receiver"/>
</dbReference>
<evidence type="ECO:0000256" key="2">
    <source>
        <dbReference type="ARBA" id="ARBA00004370"/>
    </source>
</evidence>
<dbReference type="PROSITE" id="PS50885">
    <property type="entry name" value="HAMP"/>
    <property type="match status" value="1"/>
</dbReference>
<name>A0A0H3CC19_CAUVN</name>
<feature type="modified residue" description="4-aspartylphosphate" evidence="12">
    <location>
        <position position="578"/>
    </location>
</feature>
<dbReference type="PRINTS" id="PR00344">
    <property type="entry name" value="BCTRLSENSOR"/>
</dbReference>
<dbReference type="SMART" id="SM00388">
    <property type="entry name" value="HisKA"/>
    <property type="match status" value="1"/>
</dbReference>
<feature type="domain" description="Histidine kinase" evidence="14">
    <location>
        <begin position="283"/>
        <end position="501"/>
    </location>
</feature>
<dbReference type="SMART" id="SM00387">
    <property type="entry name" value="HATPase_c"/>
    <property type="match status" value="1"/>
</dbReference>
<dbReference type="Gene3D" id="1.10.287.130">
    <property type="match status" value="1"/>
</dbReference>
<dbReference type="InterPro" id="IPR005467">
    <property type="entry name" value="His_kinase_dom"/>
</dbReference>
<dbReference type="EMBL" id="CP001340">
    <property type="protein sequence ID" value="ACL96790.1"/>
    <property type="molecule type" value="Genomic_DNA"/>
</dbReference>
<dbReference type="InterPro" id="IPR003661">
    <property type="entry name" value="HisK_dim/P_dom"/>
</dbReference>
<keyword evidence="13" id="KW-0812">Transmembrane</keyword>
<evidence type="ECO:0000256" key="10">
    <source>
        <dbReference type="ARBA" id="ARBA00064003"/>
    </source>
</evidence>
<feature type="transmembrane region" description="Helical" evidence="13">
    <location>
        <begin position="178"/>
        <end position="200"/>
    </location>
</feature>
<dbReference type="InterPro" id="IPR011006">
    <property type="entry name" value="CheY-like_superfamily"/>
</dbReference>
<evidence type="ECO:0000256" key="13">
    <source>
        <dbReference type="SAM" id="Phobius"/>
    </source>
</evidence>
<dbReference type="CDD" id="cd00082">
    <property type="entry name" value="HisKA"/>
    <property type="match status" value="1"/>
</dbReference>
<dbReference type="RefSeq" id="WP_010921052.1">
    <property type="nucleotide sequence ID" value="NC_011916.1"/>
</dbReference>
<dbReference type="AlphaFoldDB" id="A0A0H3CC19"/>
<accession>A0A0H3CC19</accession>
<dbReference type="InterPro" id="IPR003594">
    <property type="entry name" value="HATPase_dom"/>
</dbReference>
<dbReference type="CDD" id="cd16922">
    <property type="entry name" value="HATPase_EvgS-ArcB-TorS-like"/>
    <property type="match status" value="1"/>
</dbReference>
<keyword evidence="7 17" id="KW-0418">Kinase</keyword>